<feature type="compositionally biased region" description="Basic and acidic residues" evidence="1">
    <location>
        <begin position="914"/>
        <end position="924"/>
    </location>
</feature>
<gene>
    <name evidence="3" type="primary">LOC117647157</name>
</gene>
<keyword evidence="2" id="KW-1185">Reference proteome</keyword>
<name>A0A6P8ZB09_THRPL</name>
<feature type="compositionally biased region" description="Basic and acidic residues" evidence="1">
    <location>
        <begin position="386"/>
        <end position="399"/>
    </location>
</feature>
<dbReference type="FunCoup" id="A0A6P8ZB09">
    <property type="interactions" value="571"/>
</dbReference>
<dbReference type="PANTHER" id="PTHR15605:SF2">
    <property type="entry name" value="KINESIN-ASSOCIATED PROTEIN 3"/>
    <property type="match status" value="1"/>
</dbReference>
<dbReference type="InterPro" id="IPR008658">
    <property type="entry name" value="KAP3"/>
</dbReference>
<dbReference type="InterPro" id="IPR000225">
    <property type="entry name" value="Armadillo"/>
</dbReference>
<dbReference type="PANTHER" id="PTHR15605">
    <property type="entry name" value="KINESIN-ASSOCIATED PROTEINS"/>
    <property type="match status" value="1"/>
</dbReference>
<dbReference type="CTD" id="32071"/>
<dbReference type="GO" id="GO:0019894">
    <property type="term" value="F:kinesin binding"/>
    <property type="evidence" value="ECO:0007669"/>
    <property type="project" value="InterPro"/>
</dbReference>
<evidence type="ECO:0000256" key="1">
    <source>
        <dbReference type="SAM" id="MobiDB-lite"/>
    </source>
</evidence>
<dbReference type="GO" id="GO:0035869">
    <property type="term" value="C:ciliary transition zone"/>
    <property type="evidence" value="ECO:0007669"/>
    <property type="project" value="TreeGrafter"/>
</dbReference>
<protein>
    <submittedName>
        <fullName evidence="3">Kinesin-associated protein 3 isoform X1</fullName>
    </submittedName>
</protein>
<evidence type="ECO:0000313" key="3">
    <source>
        <dbReference type="RefSeq" id="XP_034244617.1"/>
    </source>
</evidence>
<dbReference type="GO" id="GO:0005930">
    <property type="term" value="C:axoneme"/>
    <property type="evidence" value="ECO:0007669"/>
    <property type="project" value="TreeGrafter"/>
</dbReference>
<organism evidence="3">
    <name type="scientific">Thrips palmi</name>
    <name type="common">Melon thrips</name>
    <dbReference type="NCBI Taxonomy" id="161013"/>
    <lineage>
        <taxon>Eukaryota</taxon>
        <taxon>Metazoa</taxon>
        <taxon>Ecdysozoa</taxon>
        <taxon>Arthropoda</taxon>
        <taxon>Hexapoda</taxon>
        <taxon>Insecta</taxon>
        <taxon>Pterygota</taxon>
        <taxon>Neoptera</taxon>
        <taxon>Paraneoptera</taxon>
        <taxon>Thysanoptera</taxon>
        <taxon>Terebrantia</taxon>
        <taxon>Thripoidea</taxon>
        <taxon>Thripidae</taxon>
        <taxon>Thrips</taxon>
    </lineage>
</organism>
<dbReference type="RefSeq" id="XP_034244617.1">
    <property type="nucleotide sequence ID" value="XM_034388726.1"/>
</dbReference>
<dbReference type="InterPro" id="IPR011989">
    <property type="entry name" value="ARM-like"/>
</dbReference>
<reference evidence="3" key="1">
    <citation type="submission" date="2025-08" db="UniProtKB">
        <authorList>
            <consortium name="RefSeq"/>
        </authorList>
    </citation>
    <scope>IDENTIFICATION</scope>
    <source>
        <tissue evidence="3">Total insect</tissue>
    </source>
</reference>
<dbReference type="SMART" id="SM00185">
    <property type="entry name" value="ARM"/>
    <property type="match status" value="3"/>
</dbReference>
<feature type="region of interest" description="Disordered" evidence="1">
    <location>
        <begin position="255"/>
        <end position="314"/>
    </location>
</feature>
<dbReference type="GO" id="GO:0016939">
    <property type="term" value="C:kinesin II complex"/>
    <property type="evidence" value="ECO:0007669"/>
    <property type="project" value="TreeGrafter"/>
</dbReference>
<dbReference type="Proteomes" id="UP000515158">
    <property type="component" value="Unplaced"/>
</dbReference>
<evidence type="ECO:0000313" key="2">
    <source>
        <dbReference type="Proteomes" id="UP000515158"/>
    </source>
</evidence>
<dbReference type="Pfam" id="PF05804">
    <property type="entry name" value="KAP"/>
    <property type="match status" value="2"/>
</dbReference>
<dbReference type="InterPro" id="IPR016024">
    <property type="entry name" value="ARM-type_fold"/>
</dbReference>
<dbReference type="GO" id="GO:0044782">
    <property type="term" value="P:cilium organization"/>
    <property type="evidence" value="ECO:0007669"/>
    <property type="project" value="TreeGrafter"/>
</dbReference>
<dbReference type="SUPFAM" id="SSF48371">
    <property type="entry name" value="ARM repeat"/>
    <property type="match status" value="1"/>
</dbReference>
<proteinExistence type="predicted"/>
<feature type="region of interest" description="Disordered" evidence="1">
    <location>
        <begin position="909"/>
        <end position="940"/>
    </location>
</feature>
<dbReference type="Gene3D" id="1.25.10.10">
    <property type="entry name" value="Leucine-rich Repeat Variant"/>
    <property type="match status" value="1"/>
</dbReference>
<dbReference type="InParanoid" id="A0A6P8ZB09"/>
<dbReference type="GeneID" id="117647157"/>
<accession>A0A6P8ZB09</accession>
<dbReference type="OrthoDB" id="10265679at2759"/>
<dbReference type="SMART" id="SM01297">
    <property type="entry name" value="KAP"/>
    <property type="match status" value="1"/>
</dbReference>
<feature type="region of interest" description="Disordered" evidence="1">
    <location>
        <begin position="331"/>
        <end position="399"/>
    </location>
</feature>
<feature type="compositionally biased region" description="Polar residues" evidence="1">
    <location>
        <begin position="364"/>
        <end position="380"/>
    </location>
</feature>
<sequence>MQCDEARFIKRKIRAGAIDVHPTETALVVSYQLEAFILGELGDPMLGDKKECQKIIRLKSLNPDTDCAALAKEVVEKCSLIHSSKIAEVEHLIYYLQNRKENPFNDRVESPLQGSIYSGTESPSSIEMIGNASAERATIANIESYVELLYEDMAEKVRGSGLILELAKDPNNLEDLAKNESLLSALSRVLREDWRKSMELSTNIVYVFFCFSTFSQFHSLVLQYKIGSLCMEIVDFELKRYEQWKADLESCRGQYEPNNGIPRSEDSIKNNIPPSQVAEHRRSGAFGHSHIPVSRRHNDPSPSPSGGDEDSKKKRHSLLAPGEILKRHVEAATSSGDGGKRNSMVKSPSYGMVRSPSTDDGRRSANSMSVSRTMTDSCGSVGSMENEPRKDSGTKQREEFDKTARKFRTLIKKQDQLLRVCIYLLLNIAENQRVEDKMRKKNVVGVLTKTLERTTPELLVLAVTFLKKLSLFKENKDVMAELNIIDKLQRVLQMGNAELDHVTLKLLFNLSFDTRLRERMVRAGYLPKLVGMLSEKQHQSTVLKILYNLSMDDRVKSMFTYTDCVNAVVGMALEHGKDQVDLVVVALAINLALNKRNAEIMVEGGRLQLLMDQAFRNLDSLLMKVVRNISQHDSCKLLFVEFIGDLAKVLTQCTDKEFLLECLGVMANLTLPDLDYSQVLQQFRLIPWLRAHLVPGMFCCQLVFNISSNTLHKFYLNFPLVMFIGKSEDDLVLEVVMLLGTVAADENCASVLCKADLLLSLIELLKAKQEDDEMVLQIVFVFYQMARHHLTREYLIKETEAPAYLIDLMHDKNSEIRKLCDACLDVIKECNEDWASRIKLEKFRWHNSQWLEMVESQALDTSGYGQLGDDGDPLPAFLSSDMLTHSLLFPAGSHVSLDDLDDIEIVSNNTLSDGESRPGSRDGALDEFGSPKKNPKVNTNGTFNNMIITTGD</sequence>
<dbReference type="GO" id="GO:0007018">
    <property type="term" value="P:microtubule-based movement"/>
    <property type="evidence" value="ECO:0007669"/>
    <property type="project" value="TreeGrafter"/>
</dbReference>
<dbReference type="AlphaFoldDB" id="A0A6P8ZB09"/>
<dbReference type="KEGG" id="tpal:117647157"/>